<dbReference type="EMBL" id="KZ825546">
    <property type="protein sequence ID" value="PYI28539.1"/>
    <property type="molecule type" value="Genomic_DNA"/>
</dbReference>
<proteinExistence type="predicted"/>
<accession>A0A2V5HVQ1</accession>
<sequence length="113" mass="13006">LKRLLTEIITSPCLQHEHRLLEHVFVRLVDALTDPCFSAQANLRLFEEVADNPNFNNQLLGVEAQQACLMIVWKHINRAITDHDAPSAEQWCLFMLQQPVIPLSSDSRSKLFR</sequence>
<dbReference type="Proteomes" id="UP000248817">
    <property type="component" value="Unassembled WGS sequence"/>
</dbReference>
<evidence type="ECO:0000313" key="1">
    <source>
        <dbReference type="EMBL" id="PYI28539.1"/>
    </source>
</evidence>
<protein>
    <submittedName>
        <fullName evidence="1">Uncharacterized protein</fullName>
    </submittedName>
</protein>
<dbReference type="AlphaFoldDB" id="A0A2V5HVQ1"/>
<organism evidence="1 2">
    <name type="scientific">Aspergillus indologenus CBS 114.80</name>
    <dbReference type="NCBI Taxonomy" id="1450541"/>
    <lineage>
        <taxon>Eukaryota</taxon>
        <taxon>Fungi</taxon>
        <taxon>Dikarya</taxon>
        <taxon>Ascomycota</taxon>
        <taxon>Pezizomycotina</taxon>
        <taxon>Eurotiomycetes</taxon>
        <taxon>Eurotiomycetidae</taxon>
        <taxon>Eurotiales</taxon>
        <taxon>Aspergillaceae</taxon>
        <taxon>Aspergillus</taxon>
        <taxon>Aspergillus subgen. Circumdati</taxon>
    </lineage>
</organism>
<gene>
    <name evidence="1" type="ORF">BP00DRAFT_350820</name>
</gene>
<reference evidence="1 2" key="1">
    <citation type="submission" date="2018-02" db="EMBL/GenBank/DDBJ databases">
        <title>The genomes of Aspergillus section Nigri reveals drivers in fungal speciation.</title>
        <authorList>
            <consortium name="DOE Joint Genome Institute"/>
            <person name="Vesth T.C."/>
            <person name="Nybo J."/>
            <person name="Theobald S."/>
            <person name="Brandl J."/>
            <person name="Frisvad J.C."/>
            <person name="Nielsen K.F."/>
            <person name="Lyhne E.K."/>
            <person name="Kogle M.E."/>
            <person name="Kuo A."/>
            <person name="Riley R."/>
            <person name="Clum A."/>
            <person name="Nolan M."/>
            <person name="Lipzen A."/>
            <person name="Salamov A."/>
            <person name="Henrissat B."/>
            <person name="Wiebenga A."/>
            <person name="De vries R.P."/>
            <person name="Grigoriev I.V."/>
            <person name="Mortensen U.H."/>
            <person name="Andersen M.R."/>
            <person name="Baker S.E."/>
        </authorList>
    </citation>
    <scope>NUCLEOTIDE SEQUENCE [LARGE SCALE GENOMIC DNA]</scope>
    <source>
        <strain evidence="1 2">CBS 114.80</strain>
    </source>
</reference>
<evidence type="ECO:0000313" key="2">
    <source>
        <dbReference type="Proteomes" id="UP000248817"/>
    </source>
</evidence>
<name>A0A2V5HVQ1_9EURO</name>
<feature type="non-terminal residue" evidence="1">
    <location>
        <position position="1"/>
    </location>
</feature>
<keyword evidence="2" id="KW-1185">Reference proteome</keyword>